<evidence type="ECO:0000313" key="2">
    <source>
        <dbReference type="Proteomes" id="UP000092321"/>
    </source>
</evidence>
<gene>
    <name evidence="1" type="ORF">HANVADRAFT_48958</name>
</gene>
<name>A0A1B7TD26_9ASCO</name>
<comment type="caution">
    <text evidence="1">The sequence shown here is derived from an EMBL/GenBank/DDBJ whole genome shotgun (WGS) entry which is preliminary data.</text>
</comment>
<keyword evidence="2" id="KW-1185">Reference proteome</keyword>
<protein>
    <submittedName>
        <fullName evidence="1">Uncharacterized protein</fullName>
    </submittedName>
</protein>
<evidence type="ECO:0000313" key="1">
    <source>
        <dbReference type="EMBL" id="OBA26634.1"/>
    </source>
</evidence>
<proteinExistence type="predicted"/>
<organism evidence="1 2">
    <name type="scientific">Hanseniaspora valbyensis NRRL Y-1626</name>
    <dbReference type="NCBI Taxonomy" id="766949"/>
    <lineage>
        <taxon>Eukaryota</taxon>
        <taxon>Fungi</taxon>
        <taxon>Dikarya</taxon>
        <taxon>Ascomycota</taxon>
        <taxon>Saccharomycotina</taxon>
        <taxon>Saccharomycetes</taxon>
        <taxon>Saccharomycodales</taxon>
        <taxon>Saccharomycodaceae</taxon>
        <taxon>Hanseniaspora</taxon>
    </lineage>
</organism>
<accession>A0A1B7TD26</accession>
<dbReference type="OrthoDB" id="3972027at2759"/>
<dbReference type="Proteomes" id="UP000092321">
    <property type="component" value="Unassembled WGS sequence"/>
</dbReference>
<dbReference type="EMBL" id="LXPE01000015">
    <property type="protein sequence ID" value="OBA26634.1"/>
    <property type="molecule type" value="Genomic_DNA"/>
</dbReference>
<reference evidence="2" key="1">
    <citation type="journal article" date="2016" name="Proc. Natl. Acad. Sci. U.S.A.">
        <title>Comparative genomics of biotechnologically important yeasts.</title>
        <authorList>
            <person name="Riley R."/>
            <person name="Haridas S."/>
            <person name="Wolfe K.H."/>
            <person name="Lopes M.R."/>
            <person name="Hittinger C.T."/>
            <person name="Goeker M."/>
            <person name="Salamov A.A."/>
            <person name="Wisecaver J.H."/>
            <person name="Long T.M."/>
            <person name="Calvey C.H."/>
            <person name="Aerts A.L."/>
            <person name="Barry K.W."/>
            <person name="Choi C."/>
            <person name="Clum A."/>
            <person name="Coughlan A.Y."/>
            <person name="Deshpande S."/>
            <person name="Douglass A.P."/>
            <person name="Hanson S.J."/>
            <person name="Klenk H.-P."/>
            <person name="LaButti K.M."/>
            <person name="Lapidus A."/>
            <person name="Lindquist E.A."/>
            <person name="Lipzen A.M."/>
            <person name="Meier-Kolthoff J.P."/>
            <person name="Ohm R.A."/>
            <person name="Otillar R.P."/>
            <person name="Pangilinan J.L."/>
            <person name="Peng Y."/>
            <person name="Rokas A."/>
            <person name="Rosa C.A."/>
            <person name="Scheuner C."/>
            <person name="Sibirny A.A."/>
            <person name="Slot J.C."/>
            <person name="Stielow J.B."/>
            <person name="Sun H."/>
            <person name="Kurtzman C.P."/>
            <person name="Blackwell M."/>
            <person name="Grigoriev I.V."/>
            <person name="Jeffries T.W."/>
        </authorList>
    </citation>
    <scope>NUCLEOTIDE SEQUENCE [LARGE SCALE GENOMIC DNA]</scope>
    <source>
        <strain evidence="2">NRRL Y-1626</strain>
    </source>
</reference>
<sequence>MITRLGRIKYIVLHHDKLILLNHTYKHLNFNKNSLIVVNKISKKYNSSNETKTTLLEKNVKTNKNKATEILLNQPFNNSNNNDDKNFIPVNNNNNNNPQEEIISSVKPRVMKISSQDRKMIIKEIENIAFDPKDKKTERIKELRHYKEMLLKTYYPAALNTMLKIEFDNKYSEKYNSIGLINGGILIYIAYFPEMMFWRKLFQLASNHTDKPGFDSIIAIMKIYLQDLGLSFTPKQVEYFKLYLTKNMSDEEYIIFFQYCITNEIKTLKLNNTMFFINRILNNNDKNETIKIYKKILTFEGTETEFKEMNLDQKLSKLLPDKYFFTVIDYMSRNNSENMYNEMIHYMNKAIYIFFNKKCQHKRLVKLIDISNYLRCFYLGNLEKNMLNSSDDAESLQPIEYFANVLNFVFFIRNFEMLAEMLNHYGKLEYFQTIVMQILSKYFLLAMGSEQSVTTKNNLVLHYRKCFWRVFFKNFLKLTDCDYKALFEFLERLHPSIIVTLMKFNLLEDFDYKPSEGFINKIKYHMENSSEEQINSWNVDQGGLADEEFLANFFQFLVIPSSVDSQTFRNKYYEYCEKRDQLFKNRDKDLVTDVFVKNSTEKFNSYWIAFFILRTHIMKPIGNRNMGKNNPILKFIRDDAFIDSSKPIEVRNKMFERYSNNFVRVYRAYGVPLDGLITMEFMLKAHRLGLNRYVHKWYLFAYHNFDKMENNEAWSSFYNLDIFKFILDNDLPIMEQNINLGKFSQYYSDHKKTMKFGSNKDKEIEKIDKDLSKIDFGFFNVDDYVTTEKDYFNVEEVTLDEFLENTSDVQKTQENDIEKEKENTVNKFDQEVVFCLELFELMVDNRFNFSKKKII</sequence>
<dbReference type="AlphaFoldDB" id="A0A1B7TD26"/>